<feature type="transmembrane region" description="Helical" evidence="1">
    <location>
        <begin position="158"/>
        <end position="179"/>
    </location>
</feature>
<keyword evidence="1" id="KW-1133">Transmembrane helix</keyword>
<dbReference type="Proteomes" id="UP000427071">
    <property type="component" value="Chromosome"/>
</dbReference>
<dbReference type="RefSeq" id="WP_156191564.1">
    <property type="nucleotide sequence ID" value="NZ_CP046452.1"/>
</dbReference>
<feature type="transmembrane region" description="Helical" evidence="1">
    <location>
        <begin position="185"/>
        <end position="208"/>
    </location>
</feature>
<keyword evidence="1" id="KW-0812">Transmembrane</keyword>
<evidence type="ECO:0008006" key="4">
    <source>
        <dbReference type="Google" id="ProtNLM"/>
    </source>
</evidence>
<feature type="transmembrane region" description="Helical" evidence="1">
    <location>
        <begin position="220"/>
        <end position="239"/>
    </location>
</feature>
<feature type="transmembrane region" description="Helical" evidence="1">
    <location>
        <begin position="5"/>
        <end position="26"/>
    </location>
</feature>
<protein>
    <recommendedName>
        <fullName evidence="4">Transmembrane protein</fullName>
    </recommendedName>
</protein>
<feature type="transmembrane region" description="Helical" evidence="1">
    <location>
        <begin position="329"/>
        <end position="348"/>
    </location>
</feature>
<proteinExistence type="predicted"/>
<name>A0A6B8VHR2_9CORY</name>
<gene>
    <name evidence="2" type="ORF">CKALI_01170</name>
</gene>
<organism evidence="2 3">
    <name type="scientific">Corynebacterium kalinowskii</name>
    <dbReference type="NCBI Taxonomy" id="2675216"/>
    <lineage>
        <taxon>Bacteria</taxon>
        <taxon>Bacillati</taxon>
        <taxon>Actinomycetota</taxon>
        <taxon>Actinomycetes</taxon>
        <taxon>Mycobacteriales</taxon>
        <taxon>Corynebacteriaceae</taxon>
        <taxon>Corynebacterium</taxon>
    </lineage>
</organism>
<accession>A0A6B8VHR2</accession>
<dbReference type="EMBL" id="CP046452">
    <property type="protein sequence ID" value="QGU01134.1"/>
    <property type="molecule type" value="Genomic_DNA"/>
</dbReference>
<evidence type="ECO:0000313" key="3">
    <source>
        <dbReference type="Proteomes" id="UP000427071"/>
    </source>
</evidence>
<feature type="transmembrane region" description="Helical" evidence="1">
    <location>
        <begin position="76"/>
        <end position="94"/>
    </location>
</feature>
<sequence length="487" mass="50846">MKLSLWPGLAVAWSVLLIGSLLWPFALPGILLHRDMAVIAHPALSESALGFGDLPARNAPQDGLLALVGTVIDASWFARGLLVIAATLGALGAVHVARHCAASKPATLLALTITLVNPFVVERLLQGQWSLVIAAWLLPGIAVWSLSGTYRLLLPAMWLASLTPTGAVVALIVALTAAFRRPILAYGLLLTLPWLIPSILAAPPALPAGGSSFAARAEHLVGTVGAVLGLGGIWNSAAVPASRESGFALAGVLLFVILASQMRRIPKRLTALAIFGICGAILLTFAPRLAETLVGAVPGAALFRDSHKLVLFAIPAYAFLAARVRPVSLVVVGLLAAVLHVWDAPLAVDKLQPVPEPPTLATLQEAAKGRDVFVPGLGTLTRDGSVNPLVKAVSMVENGELRVDGTLVDAPSPRFTQATELYNRGDLEGLASLGVGVIYDGAVTELAPPTRPSWRWWLGLSLLLSWLALGAASLLVPARARRAPAGQ</sequence>
<feature type="transmembrane region" description="Helical" evidence="1">
    <location>
        <begin position="269"/>
        <end position="286"/>
    </location>
</feature>
<keyword evidence="1" id="KW-0472">Membrane</keyword>
<keyword evidence="3" id="KW-1185">Reference proteome</keyword>
<feature type="transmembrane region" description="Helical" evidence="1">
    <location>
        <begin position="127"/>
        <end position="146"/>
    </location>
</feature>
<dbReference type="KEGG" id="ckw:CKALI_01170"/>
<reference evidence="3" key="1">
    <citation type="submission" date="2019-11" db="EMBL/GenBank/DDBJ databases">
        <title>Complete genome sequence of Corynebacterium kalinowskii 1959, a novel Corynebacterium species isolated from soil of a small paddock in Vilsendorf, Germany.</title>
        <authorList>
            <person name="Schaffert L."/>
            <person name="Ruwe M."/>
            <person name="Milse J."/>
            <person name="Hanuschka K."/>
            <person name="Ortseifen V."/>
            <person name="Droste J."/>
            <person name="Brandt D."/>
            <person name="Schlueter L."/>
            <person name="Kutter Y."/>
            <person name="Vinke S."/>
            <person name="Viehoefer P."/>
            <person name="Jacob L."/>
            <person name="Luebke N.-C."/>
            <person name="Schulte-Berndt E."/>
            <person name="Hain C."/>
            <person name="Linder M."/>
            <person name="Schmidt P."/>
            <person name="Wollenschlaeger L."/>
            <person name="Luttermann T."/>
            <person name="Thieme E."/>
            <person name="Hassa J."/>
            <person name="Haak M."/>
            <person name="Wittchen M."/>
            <person name="Mentz A."/>
            <person name="Persicke M."/>
            <person name="Busche T."/>
            <person name="Ruckert C."/>
        </authorList>
    </citation>
    <scope>NUCLEOTIDE SEQUENCE [LARGE SCALE GENOMIC DNA]</scope>
    <source>
        <strain evidence="3">1959</strain>
    </source>
</reference>
<evidence type="ECO:0000256" key="1">
    <source>
        <dbReference type="SAM" id="Phobius"/>
    </source>
</evidence>
<feature type="transmembrane region" description="Helical" evidence="1">
    <location>
        <begin position="245"/>
        <end position="262"/>
    </location>
</feature>
<evidence type="ECO:0000313" key="2">
    <source>
        <dbReference type="EMBL" id="QGU01134.1"/>
    </source>
</evidence>
<feature type="transmembrane region" description="Helical" evidence="1">
    <location>
        <begin position="456"/>
        <end position="476"/>
    </location>
</feature>
<dbReference type="AlphaFoldDB" id="A0A6B8VHR2"/>